<evidence type="ECO:0000259" key="1">
    <source>
        <dbReference type="PROSITE" id="PS50995"/>
    </source>
</evidence>
<dbReference type="GO" id="GO:0003700">
    <property type="term" value="F:DNA-binding transcription factor activity"/>
    <property type="evidence" value="ECO:0007669"/>
    <property type="project" value="InterPro"/>
</dbReference>
<dbReference type="SMART" id="SM00347">
    <property type="entry name" value="HTH_MARR"/>
    <property type="match status" value="1"/>
</dbReference>
<sequence>MTSTNSTLEGLPTDLVLACSRFSRLAARRADVGVSSVTWRITATLARFGEMRVSELATREQVSRPTTTATLKRLEEEGLIVRRADPDDARSTFVSLTLYGRQRLSQWYVALDASVEGLISDFPADDRAVLARAAEILARTVDSAEGDPTAL</sequence>
<proteinExistence type="predicted"/>
<dbReference type="InterPro" id="IPR011991">
    <property type="entry name" value="ArsR-like_HTH"/>
</dbReference>
<dbReference type="InterPro" id="IPR000835">
    <property type="entry name" value="HTH_MarR-typ"/>
</dbReference>
<evidence type="ECO:0000313" key="2">
    <source>
        <dbReference type="EMBL" id="HIW98744.1"/>
    </source>
</evidence>
<dbReference type="InterPro" id="IPR036390">
    <property type="entry name" value="WH_DNA-bd_sf"/>
</dbReference>
<reference evidence="2" key="2">
    <citation type="submission" date="2021-04" db="EMBL/GenBank/DDBJ databases">
        <authorList>
            <person name="Gilroy R."/>
        </authorList>
    </citation>
    <scope>NUCLEOTIDE SEQUENCE</scope>
    <source>
        <strain evidence="2">ChiHejej3B27-3195</strain>
    </source>
</reference>
<comment type="caution">
    <text evidence="2">The sequence shown here is derived from an EMBL/GenBank/DDBJ whole genome shotgun (WGS) entry which is preliminary data.</text>
</comment>
<dbReference type="SUPFAM" id="SSF46785">
    <property type="entry name" value="Winged helix' DNA-binding domain"/>
    <property type="match status" value="1"/>
</dbReference>
<protein>
    <submittedName>
        <fullName evidence="2">MarR family transcriptional regulator</fullName>
    </submittedName>
</protein>
<name>A0A9D1RZQ5_9MICC</name>
<dbReference type="AlphaFoldDB" id="A0A9D1RZQ5"/>
<accession>A0A9D1RZQ5</accession>
<dbReference type="PANTHER" id="PTHR39515:SF2">
    <property type="entry name" value="HTH-TYPE TRANSCRIPTIONAL REGULATOR RV0880"/>
    <property type="match status" value="1"/>
</dbReference>
<dbReference type="CDD" id="cd00090">
    <property type="entry name" value="HTH_ARSR"/>
    <property type="match status" value="1"/>
</dbReference>
<dbReference type="Proteomes" id="UP000824151">
    <property type="component" value="Unassembled WGS sequence"/>
</dbReference>
<dbReference type="InterPro" id="IPR036388">
    <property type="entry name" value="WH-like_DNA-bd_sf"/>
</dbReference>
<dbReference type="Gene3D" id="1.10.10.10">
    <property type="entry name" value="Winged helix-like DNA-binding domain superfamily/Winged helix DNA-binding domain"/>
    <property type="match status" value="1"/>
</dbReference>
<dbReference type="PROSITE" id="PS50995">
    <property type="entry name" value="HTH_MARR_2"/>
    <property type="match status" value="1"/>
</dbReference>
<evidence type="ECO:0000313" key="3">
    <source>
        <dbReference type="Proteomes" id="UP000824151"/>
    </source>
</evidence>
<reference evidence="2" key="1">
    <citation type="journal article" date="2021" name="PeerJ">
        <title>Extensive microbial diversity within the chicken gut microbiome revealed by metagenomics and culture.</title>
        <authorList>
            <person name="Gilroy R."/>
            <person name="Ravi A."/>
            <person name="Getino M."/>
            <person name="Pursley I."/>
            <person name="Horton D.L."/>
            <person name="Alikhan N.F."/>
            <person name="Baker D."/>
            <person name="Gharbi K."/>
            <person name="Hall N."/>
            <person name="Watson M."/>
            <person name="Adriaenssens E.M."/>
            <person name="Foster-Nyarko E."/>
            <person name="Jarju S."/>
            <person name="Secka A."/>
            <person name="Antonio M."/>
            <person name="Oren A."/>
            <person name="Chaudhuri R.R."/>
            <person name="La Ragione R."/>
            <person name="Hildebrand F."/>
            <person name="Pallen M.J."/>
        </authorList>
    </citation>
    <scope>NUCLEOTIDE SEQUENCE</scope>
    <source>
        <strain evidence="2">ChiHejej3B27-3195</strain>
    </source>
</reference>
<dbReference type="EMBL" id="DXGD01000045">
    <property type="protein sequence ID" value="HIW98744.1"/>
    <property type="molecule type" value="Genomic_DNA"/>
</dbReference>
<feature type="domain" description="HTH marR-type" evidence="1">
    <location>
        <begin position="1"/>
        <end position="139"/>
    </location>
</feature>
<gene>
    <name evidence="2" type="ORF">H9871_01230</name>
</gene>
<organism evidence="2 3">
    <name type="scientific">Candidatus Nesterenkonia stercoripullorum</name>
    <dbReference type="NCBI Taxonomy" id="2838701"/>
    <lineage>
        <taxon>Bacteria</taxon>
        <taxon>Bacillati</taxon>
        <taxon>Actinomycetota</taxon>
        <taxon>Actinomycetes</taxon>
        <taxon>Micrococcales</taxon>
        <taxon>Micrococcaceae</taxon>
        <taxon>Nesterenkonia</taxon>
    </lineage>
</organism>
<dbReference type="PANTHER" id="PTHR39515">
    <property type="entry name" value="CONSERVED PROTEIN"/>
    <property type="match status" value="1"/>
</dbReference>
<dbReference type="Pfam" id="PF01047">
    <property type="entry name" value="MarR"/>
    <property type="match status" value="1"/>
</dbReference>
<dbReference type="InterPro" id="IPR052526">
    <property type="entry name" value="HTH-type_Bedaq_tolerance"/>
</dbReference>